<comment type="caution">
    <text evidence="1">The sequence shown here is derived from an EMBL/GenBank/DDBJ whole genome shotgun (WGS) entry which is preliminary data.</text>
</comment>
<keyword evidence="2" id="KW-1185">Reference proteome</keyword>
<gene>
    <name evidence="1" type="ORF">RIF23_20720</name>
</gene>
<protein>
    <submittedName>
        <fullName evidence="1">Uncharacterized protein</fullName>
    </submittedName>
</protein>
<reference evidence="2" key="1">
    <citation type="submission" date="2023-07" db="EMBL/GenBank/DDBJ databases">
        <title>Novel species in the genus Lipingzhangella isolated from Sambhar Salt Lake.</title>
        <authorList>
            <person name="Jiya N."/>
            <person name="Kajale S."/>
            <person name="Sharma A."/>
        </authorList>
    </citation>
    <scope>NUCLEOTIDE SEQUENCE [LARGE SCALE GENOMIC DNA]</scope>
    <source>
        <strain evidence="2">LS1_29</strain>
    </source>
</reference>
<dbReference type="Proteomes" id="UP001250214">
    <property type="component" value="Unassembled WGS sequence"/>
</dbReference>
<accession>A0ABU2HBK7</accession>
<feature type="non-terminal residue" evidence="1">
    <location>
        <position position="92"/>
    </location>
</feature>
<dbReference type="EMBL" id="JAVLVT010000041">
    <property type="protein sequence ID" value="MDS1272708.1"/>
    <property type="molecule type" value="Genomic_DNA"/>
</dbReference>
<evidence type="ECO:0000313" key="2">
    <source>
        <dbReference type="Proteomes" id="UP001250214"/>
    </source>
</evidence>
<evidence type="ECO:0000313" key="1">
    <source>
        <dbReference type="EMBL" id="MDS1272708.1"/>
    </source>
</evidence>
<proteinExistence type="predicted"/>
<organism evidence="1 2">
    <name type="scientific">Lipingzhangella rawalii</name>
    <dbReference type="NCBI Taxonomy" id="2055835"/>
    <lineage>
        <taxon>Bacteria</taxon>
        <taxon>Bacillati</taxon>
        <taxon>Actinomycetota</taxon>
        <taxon>Actinomycetes</taxon>
        <taxon>Streptosporangiales</taxon>
        <taxon>Nocardiopsidaceae</taxon>
        <taxon>Lipingzhangella</taxon>
    </lineage>
</organism>
<sequence>MYFKTNVSEELIAELIFVDQATISRAISELEEPIADVLHEFVPDPADEVDGRGWRGRWVSVSFLVMVGCTRALLRQAQDHGPQPPVRLRFVR</sequence>
<name>A0ABU2HBK7_9ACTN</name>